<feature type="domain" description="BHLH" evidence="7">
    <location>
        <begin position="19"/>
        <end position="74"/>
    </location>
</feature>
<evidence type="ECO:0000256" key="6">
    <source>
        <dbReference type="SAM" id="MobiDB-lite"/>
    </source>
</evidence>
<feature type="region of interest" description="Disordered" evidence="6">
    <location>
        <begin position="183"/>
        <end position="205"/>
    </location>
</feature>
<name>A0A8C6WI46_9GOBI</name>
<keyword evidence="9" id="KW-1185">Reference proteome</keyword>
<evidence type="ECO:0000256" key="2">
    <source>
        <dbReference type="ARBA" id="ARBA00022491"/>
    </source>
</evidence>
<dbReference type="InterPro" id="IPR050370">
    <property type="entry name" value="HES_HEY"/>
</dbReference>
<evidence type="ECO:0000256" key="5">
    <source>
        <dbReference type="ARBA" id="ARBA00023242"/>
    </source>
</evidence>
<feature type="region of interest" description="Disordered" evidence="6">
    <location>
        <begin position="97"/>
        <end position="158"/>
    </location>
</feature>
<dbReference type="SMART" id="SM00353">
    <property type="entry name" value="HLH"/>
    <property type="match status" value="1"/>
</dbReference>
<evidence type="ECO:0000256" key="4">
    <source>
        <dbReference type="ARBA" id="ARBA00023163"/>
    </source>
</evidence>
<evidence type="ECO:0000259" key="7">
    <source>
        <dbReference type="PROSITE" id="PS50888"/>
    </source>
</evidence>
<dbReference type="InterPro" id="IPR036638">
    <property type="entry name" value="HLH_DNA-bd_sf"/>
</dbReference>
<keyword evidence="4" id="KW-0804">Transcription</keyword>
<dbReference type="PANTHER" id="PTHR10985">
    <property type="entry name" value="BASIC HELIX-LOOP-HELIX TRANSCRIPTION FACTOR, HES-RELATED"/>
    <property type="match status" value="1"/>
</dbReference>
<evidence type="ECO:0000256" key="3">
    <source>
        <dbReference type="ARBA" id="ARBA00023015"/>
    </source>
</evidence>
<evidence type="ECO:0000313" key="8">
    <source>
        <dbReference type="Ensembl" id="ENSNMLP00000008632.1"/>
    </source>
</evidence>
<protein>
    <recommendedName>
        <fullName evidence="7">BHLH domain-containing protein</fullName>
    </recommendedName>
</protein>
<keyword evidence="3" id="KW-0805">Transcription regulation</keyword>
<dbReference type="AlphaFoldDB" id="A0A8C6WI46"/>
<proteinExistence type="predicted"/>
<dbReference type="GO" id="GO:0005634">
    <property type="term" value="C:nucleus"/>
    <property type="evidence" value="ECO:0007669"/>
    <property type="project" value="UniProtKB-SubCell"/>
</dbReference>
<dbReference type="GO" id="GO:0046983">
    <property type="term" value="F:protein dimerization activity"/>
    <property type="evidence" value="ECO:0007669"/>
    <property type="project" value="InterPro"/>
</dbReference>
<keyword evidence="2" id="KW-0678">Repressor</keyword>
<comment type="subcellular location">
    <subcellularLocation>
        <location evidence="1">Nucleus</location>
    </subcellularLocation>
</comment>
<dbReference type="Gene3D" id="4.10.280.10">
    <property type="entry name" value="Helix-loop-helix DNA-binding domain"/>
    <property type="match status" value="1"/>
</dbReference>
<dbReference type="Ensembl" id="ENSNMLT00000009801.1">
    <property type="protein sequence ID" value="ENSNMLP00000008632.1"/>
    <property type="gene ID" value="ENSNMLG00000006084.1"/>
</dbReference>
<accession>A0A8C6WI46</accession>
<evidence type="ECO:0000256" key="1">
    <source>
        <dbReference type="ARBA" id="ARBA00004123"/>
    </source>
</evidence>
<feature type="compositionally biased region" description="Basic and acidic residues" evidence="6">
    <location>
        <begin position="130"/>
        <end position="158"/>
    </location>
</feature>
<reference evidence="8" key="2">
    <citation type="submission" date="2025-09" db="UniProtKB">
        <authorList>
            <consortium name="Ensembl"/>
        </authorList>
    </citation>
    <scope>IDENTIFICATION</scope>
</reference>
<dbReference type="SUPFAM" id="SSF47459">
    <property type="entry name" value="HLH, helix-loop-helix DNA-binding domain"/>
    <property type="match status" value="1"/>
</dbReference>
<evidence type="ECO:0000313" key="9">
    <source>
        <dbReference type="Proteomes" id="UP000694523"/>
    </source>
</evidence>
<dbReference type="Pfam" id="PF00010">
    <property type="entry name" value="HLH"/>
    <property type="match status" value="1"/>
</dbReference>
<dbReference type="CDD" id="cd11461">
    <property type="entry name" value="bHLH-O_HES5"/>
    <property type="match status" value="1"/>
</dbReference>
<organism evidence="8 9">
    <name type="scientific">Neogobius melanostomus</name>
    <name type="common">round goby</name>
    <dbReference type="NCBI Taxonomy" id="47308"/>
    <lineage>
        <taxon>Eukaryota</taxon>
        <taxon>Metazoa</taxon>
        <taxon>Chordata</taxon>
        <taxon>Craniata</taxon>
        <taxon>Vertebrata</taxon>
        <taxon>Euteleostomi</taxon>
        <taxon>Actinopterygii</taxon>
        <taxon>Neopterygii</taxon>
        <taxon>Teleostei</taxon>
        <taxon>Neoteleostei</taxon>
        <taxon>Acanthomorphata</taxon>
        <taxon>Gobiaria</taxon>
        <taxon>Gobiiformes</taxon>
        <taxon>Gobioidei</taxon>
        <taxon>Gobiidae</taxon>
        <taxon>Benthophilinae</taxon>
        <taxon>Neogobiini</taxon>
        <taxon>Neogobius</taxon>
    </lineage>
</organism>
<dbReference type="InterPro" id="IPR011598">
    <property type="entry name" value="bHLH_dom"/>
</dbReference>
<reference evidence="8" key="1">
    <citation type="submission" date="2025-08" db="UniProtKB">
        <authorList>
            <consortium name="Ensembl"/>
        </authorList>
    </citation>
    <scope>IDENTIFICATION</scope>
</reference>
<keyword evidence="5" id="KW-0539">Nucleus</keyword>
<dbReference type="Proteomes" id="UP000694523">
    <property type="component" value="Unplaced"/>
</dbReference>
<dbReference type="PROSITE" id="PS50888">
    <property type="entry name" value="BHLH"/>
    <property type="match status" value="1"/>
</dbReference>
<sequence length="205" mass="23734">MAPYGGFSTLQQAKNEKDPIKLRKPIVEKMRRDRINGCIDQLKVLLEKELHCEACPKLEKADVLEMTVSFLKQQLGQAHRAPQVEAHKAPYRELKRTPHKEGQRAPHTQVRRGPHKEVRRVPHIGVQRASNKEAQRASQKKDQRVSKEVRRVPNTEVQRVPHKEQIQRAPCMEVHRLPHTWMQGSTTSLQPGDIATNSTPMWRPW</sequence>